<dbReference type="GO" id="GO:0008667">
    <property type="term" value="F:2,3-dihydro-2,3-dihydroxybenzoate dehydrogenase activity"/>
    <property type="evidence" value="ECO:0007669"/>
    <property type="project" value="InterPro"/>
</dbReference>
<dbReference type="InterPro" id="IPR050259">
    <property type="entry name" value="SDR"/>
</dbReference>
<gene>
    <name evidence="2" type="ORF">ANI02nite_32980</name>
</gene>
<keyword evidence="3" id="KW-1185">Reference proteome</keyword>
<protein>
    <submittedName>
        <fullName evidence="2">Uncharacterized protein</fullName>
    </submittedName>
</protein>
<dbReference type="AlphaFoldDB" id="A0A511XEN0"/>
<dbReference type="STRING" id="1120919.GCA_000429165_03478"/>
<dbReference type="InterPro" id="IPR003560">
    <property type="entry name" value="DHB_DH"/>
</dbReference>
<dbReference type="PANTHER" id="PTHR42879">
    <property type="entry name" value="3-OXOACYL-(ACYL-CARRIER-PROTEIN) REDUCTASE"/>
    <property type="match status" value="1"/>
</dbReference>
<sequence>MLGARRDDRLEALVESIIAEGGAALYRVIDVAGLVILALDQPGKLDVLINSAGIAPISLFDDLCVEDWEATIDVNIEGFLFGIVAALPVFRRQALGHFFNTLSTDRPSNRSDNVNLCRVEKRGQDNFRRAAQEAGPSIRMKGVSSGCVQTELPSFMTNTAM</sequence>
<dbReference type="EMBL" id="BJYF01000036">
    <property type="protein sequence ID" value="GEN61414.1"/>
    <property type="molecule type" value="Genomic_DNA"/>
</dbReference>
<accession>A0A511XEN0</accession>
<dbReference type="PRINTS" id="PR01397">
    <property type="entry name" value="DHBDHDRGNASE"/>
</dbReference>
<dbReference type="CDD" id="cd05233">
    <property type="entry name" value="SDR_c"/>
    <property type="match status" value="1"/>
</dbReference>
<evidence type="ECO:0000256" key="1">
    <source>
        <dbReference type="ARBA" id="ARBA00006484"/>
    </source>
</evidence>
<dbReference type="Gene3D" id="3.40.50.720">
    <property type="entry name" value="NAD(P)-binding Rossmann-like Domain"/>
    <property type="match status" value="1"/>
</dbReference>
<dbReference type="SUPFAM" id="SSF51735">
    <property type="entry name" value="NAD(P)-binding Rossmann-fold domains"/>
    <property type="match status" value="1"/>
</dbReference>
<organism evidence="2 3">
    <name type="scientific">Acetobacter nitrogenifigens DSM 23921 = NBRC 105050</name>
    <dbReference type="NCBI Taxonomy" id="1120919"/>
    <lineage>
        <taxon>Bacteria</taxon>
        <taxon>Pseudomonadati</taxon>
        <taxon>Pseudomonadota</taxon>
        <taxon>Alphaproteobacteria</taxon>
        <taxon>Acetobacterales</taxon>
        <taxon>Acetobacteraceae</taxon>
        <taxon>Acetobacter</taxon>
    </lineage>
</organism>
<name>A0A511XEN0_9PROT</name>
<dbReference type="InterPro" id="IPR002347">
    <property type="entry name" value="SDR_fam"/>
</dbReference>
<dbReference type="Pfam" id="PF00106">
    <property type="entry name" value="adh_short"/>
    <property type="match status" value="1"/>
</dbReference>
<comment type="similarity">
    <text evidence="1">Belongs to the short-chain dehydrogenases/reductases (SDR) family.</text>
</comment>
<evidence type="ECO:0000313" key="2">
    <source>
        <dbReference type="EMBL" id="GEN61414.1"/>
    </source>
</evidence>
<reference evidence="2 3" key="1">
    <citation type="submission" date="2019-07" db="EMBL/GenBank/DDBJ databases">
        <title>Whole genome shotgun sequence of Acetobacter nitrogenifigens NBRC 105050.</title>
        <authorList>
            <person name="Hosoyama A."/>
            <person name="Uohara A."/>
            <person name="Ohji S."/>
            <person name="Ichikawa N."/>
        </authorList>
    </citation>
    <scope>NUCLEOTIDE SEQUENCE [LARGE SCALE GENOMIC DNA]</scope>
    <source>
        <strain evidence="2 3">NBRC 105050</strain>
    </source>
</reference>
<dbReference type="InterPro" id="IPR036291">
    <property type="entry name" value="NAD(P)-bd_dom_sf"/>
</dbReference>
<dbReference type="Proteomes" id="UP000321635">
    <property type="component" value="Unassembled WGS sequence"/>
</dbReference>
<evidence type="ECO:0000313" key="3">
    <source>
        <dbReference type="Proteomes" id="UP000321635"/>
    </source>
</evidence>
<comment type="caution">
    <text evidence="2">The sequence shown here is derived from an EMBL/GenBank/DDBJ whole genome shotgun (WGS) entry which is preliminary data.</text>
</comment>
<proteinExistence type="inferred from homology"/>
<dbReference type="GO" id="GO:0019290">
    <property type="term" value="P:siderophore biosynthetic process"/>
    <property type="evidence" value="ECO:0007669"/>
    <property type="project" value="InterPro"/>
</dbReference>